<organism evidence="4">
    <name type="scientific">freshwater metagenome</name>
    <dbReference type="NCBI Taxonomy" id="449393"/>
    <lineage>
        <taxon>unclassified sequences</taxon>
        <taxon>metagenomes</taxon>
        <taxon>ecological metagenomes</taxon>
    </lineage>
</organism>
<evidence type="ECO:0000313" key="5">
    <source>
        <dbReference type="EMBL" id="CAB4559911.1"/>
    </source>
</evidence>
<evidence type="ECO:0000256" key="2">
    <source>
        <dbReference type="SAM" id="Phobius"/>
    </source>
</evidence>
<dbReference type="InterPro" id="IPR001434">
    <property type="entry name" value="OmcB-like_DUF11"/>
</dbReference>
<accession>A0A6J6CB28</accession>
<evidence type="ECO:0000313" key="4">
    <source>
        <dbReference type="EMBL" id="CAB4548325.1"/>
    </source>
</evidence>
<dbReference type="EMBL" id="CAEZTR010000057">
    <property type="protein sequence ID" value="CAB4579360.1"/>
    <property type="molecule type" value="Genomic_DNA"/>
</dbReference>
<dbReference type="InterPro" id="IPR013783">
    <property type="entry name" value="Ig-like_fold"/>
</dbReference>
<dbReference type="AlphaFoldDB" id="A0A6J6CB28"/>
<dbReference type="EMBL" id="CAEZVV010000060">
    <property type="protein sequence ID" value="CAB4646478.1"/>
    <property type="molecule type" value="Genomic_DNA"/>
</dbReference>
<evidence type="ECO:0000313" key="6">
    <source>
        <dbReference type="EMBL" id="CAB4579360.1"/>
    </source>
</evidence>
<dbReference type="Pfam" id="PF01345">
    <property type="entry name" value="DUF11"/>
    <property type="match status" value="2"/>
</dbReference>
<dbReference type="InterPro" id="IPR051172">
    <property type="entry name" value="Chlamydia_OmcB"/>
</dbReference>
<evidence type="ECO:0000259" key="3">
    <source>
        <dbReference type="Pfam" id="PF01345"/>
    </source>
</evidence>
<dbReference type="EMBL" id="CAEZSU010000056">
    <property type="protein sequence ID" value="CAB4548325.1"/>
    <property type="molecule type" value="Genomic_DNA"/>
</dbReference>
<keyword evidence="2" id="KW-0472">Membrane</keyword>
<name>A0A6J6CB28_9ZZZZ</name>
<feature type="domain" description="DUF11" evidence="3">
    <location>
        <begin position="711"/>
        <end position="822"/>
    </location>
</feature>
<dbReference type="EMBL" id="CAEZTG010000030">
    <property type="protein sequence ID" value="CAB4559911.1"/>
    <property type="molecule type" value="Genomic_DNA"/>
</dbReference>
<proteinExistence type="predicted"/>
<evidence type="ECO:0000256" key="1">
    <source>
        <dbReference type="SAM" id="MobiDB-lite"/>
    </source>
</evidence>
<protein>
    <submittedName>
        <fullName evidence="4">Unannotated protein</fullName>
    </submittedName>
</protein>
<gene>
    <name evidence="4" type="ORF">UFOPK1495_00669</name>
    <name evidence="5" type="ORF">UFOPK1603_00485</name>
    <name evidence="6" type="ORF">UFOPK1711_01060</name>
    <name evidence="7" type="ORF">UFOPK2143_01026</name>
</gene>
<dbReference type="Gene3D" id="2.60.40.10">
    <property type="entry name" value="Immunoglobulins"/>
    <property type="match status" value="2"/>
</dbReference>
<keyword evidence="2" id="KW-0812">Transmembrane</keyword>
<dbReference type="PANTHER" id="PTHR34819">
    <property type="entry name" value="LARGE CYSTEINE-RICH PERIPLASMIC PROTEIN OMCB"/>
    <property type="match status" value="1"/>
</dbReference>
<feature type="domain" description="DUF11" evidence="3">
    <location>
        <begin position="340"/>
        <end position="452"/>
    </location>
</feature>
<feature type="transmembrane region" description="Helical" evidence="2">
    <location>
        <begin position="841"/>
        <end position="863"/>
    </location>
</feature>
<dbReference type="Gene3D" id="2.60.120.260">
    <property type="entry name" value="Galactose-binding domain-like"/>
    <property type="match status" value="1"/>
</dbReference>
<sequence length="870" mass="88615">MATVLHPRFPRAFVAATVVTTLIMLTLPFADRAQGETVTPSCPVVPVALSNDSFESPVVDANERRTIDGSAVTGWIGSGTNGKVTLLASGWTDINAAVGRQFAQLSGSPARLSQDVASVPGSSLAWSLSHRAVNGSASMRVLIGSPGSAGKEQAVVTDSTTWTRHGGTYKVPDGQTITRITLLPADGSAPDANLVDEVSFGTAACIVAQVSLTPTTPIAVEGIVTQGAVLRNTGGTPTKDVVLGVVLTKTAEYVEGSANPSGIYGLTPDTLLIRPVGALGVPGVILPTESVVVTWQERILPEASNSVITIPSTVTVVDAFDTKSVTPEENTTVVVRPSSDIQVSQQFTPSLVASGGATTLSFTARNDGPSDASGVTVTEELPAGAVLTGTLPGGCALSVRTVTCTVGTLANGDSRTWEVALTAPTTTSSLVARSSLQARSNGTDPSGDNNRSVEALSVAPPSTPTLEVNLSPSPVIATAGSVATVSVDVMNISSAASSAPLTVTGSFPEGFTPLFVVGTPYIGAAAPTCTTSPAVCTFASMAAGASARVEFRGVIDSRLADGTPFLGSVQTAGIGAPSLTTPVVFSVNAQSTLAIDERIVGPMSAGSPITKLVTVVNAGPSVALESSVFVPLPNEATSIDTPTNCTVAFGGLGCTLGTIDSGAFASTAISFELPATGGTIRDGARAATTTPMPNPVVDRYSRTEFVGPVSDLFVKVTGIDPATDVGDAVSFMIDVTNRGPGEASAVQVLTDPKLTGLRFDSVLPERGEWNANIALWEIPTLAPGATARLRIEATGTRTSASSLSVLARSSNPDIAAIDNTAIAPLDVLAAASPETKSSGGWLMRVLLGIGALIFIAACVYLFLQWRKNKS</sequence>
<keyword evidence="2" id="KW-1133">Transmembrane helix</keyword>
<feature type="region of interest" description="Disordered" evidence="1">
    <location>
        <begin position="434"/>
        <end position="462"/>
    </location>
</feature>
<feature type="compositionally biased region" description="Polar residues" evidence="1">
    <location>
        <begin position="434"/>
        <end position="452"/>
    </location>
</feature>
<evidence type="ECO:0000313" key="7">
    <source>
        <dbReference type="EMBL" id="CAB4646478.1"/>
    </source>
</evidence>
<reference evidence="4" key="1">
    <citation type="submission" date="2020-05" db="EMBL/GenBank/DDBJ databases">
        <authorList>
            <person name="Chiriac C."/>
            <person name="Salcher M."/>
            <person name="Ghai R."/>
            <person name="Kavagutti S V."/>
        </authorList>
    </citation>
    <scope>NUCLEOTIDE SEQUENCE</scope>
</reference>